<dbReference type="STRING" id="489703.SAMN04488038_11849"/>
<dbReference type="Gene3D" id="3.40.50.1820">
    <property type="entry name" value="alpha/beta hydrolase"/>
    <property type="match status" value="1"/>
</dbReference>
<proteinExistence type="predicted"/>
<dbReference type="Proteomes" id="UP000199233">
    <property type="component" value="Unassembled WGS sequence"/>
</dbReference>
<dbReference type="InterPro" id="IPR000073">
    <property type="entry name" value="AB_hydrolase_1"/>
</dbReference>
<gene>
    <name evidence="2" type="ORF">SAMN04488038_11849</name>
</gene>
<dbReference type="SUPFAM" id="SSF53474">
    <property type="entry name" value="alpha/beta-Hydrolases"/>
    <property type="match status" value="1"/>
</dbReference>
<keyword evidence="2" id="KW-0378">Hydrolase</keyword>
<evidence type="ECO:0000259" key="1">
    <source>
        <dbReference type="Pfam" id="PF12697"/>
    </source>
</evidence>
<accession>A0A1H9M2J6</accession>
<evidence type="ECO:0000313" key="2">
    <source>
        <dbReference type="EMBL" id="SER17834.1"/>
    </source>
</evidence>
<dbReference type="Pfam" id="PF12697">
    <property type="entry name" value="Abhydrolase_6"/>
    <property type="match status" value="1"/>
</dbReference>
<evidence type="ECO:0000313" key="3">
    <source>
        <dbReference type="Proteomes" id="UP000199233"/>
    </source>
</evidence>
<dbReference type="EMBL" id="FOFS01000018">
    <property type="protein sequence ID" value="SER17834.1"/>
    <property type="molecule type" value="Genomic_DNA"/>
</dbReference>
<dbReference type="RefSeq" id="WP_093289456.1">
    <property type="nucleotide sequence ID" value="NZ_FOFS01000018.1"/>
</dbReference>
<dbReference type="AlphaFoldDB" id="A0A1H9M2J6"/>
<sequence length="313" mass="33180">MPLQLSFDTGLAAPGEAPLRLAVDVFLPPAGAAPRALLWCLPGGHMNRHYYDLLPEDGDASFSFARTLSAQGYVVASVDYLGVGDSSRPEDGWRCTPAFLTQASQRAYEALQARLQAGELPGLPALKLPSIGVGHSMGAMMTLLQQAEHAPHAGVVLLGFSTRGLPEYVPAQWRNQSLEALRAQLPALTRQLFAEPYSQPQSTRESRGIFGGRSADPRAVAALKRAGAPLLAQPATLSMLPGNVSAEAAQLRVPLFLGLGEQDMAGEPRAIAAAFTACPEIALHIAAGAGHAHFLFASRLRLMAQIAHWGRGL</sequence>
<protein>
    <submittedName>
        <fullName evidence="2">Lysophospholipase, alpha-beta hydrolase superfamily</fullName>
    </submittedName>
</protein>
<keyword evidence="3" id="KW-1185">Reference proteome</keyword>
<dbReference type="OrthoDB" id="4512892at2"/>
<name>A0A1H9M2J6_9GAMM</name>
<dbReference type="InterPro" id="IPR029058">
    <property type="entry name" value="AB_hydrolase_fold"/>
</dbReference>
<feature type="domain" description="AB hydrolase-1" evidence="1">
    <location>
        <begin position="41"/>
        <end position="295"/>
    </location>
</feature>
<organism evidence="2 3">
    <name type="scientific">Solimonas aquatica</name>
    <dbReference type="NCBI Taxonomy" id="489703"/>
    <lineage>
        <taxon>Bacteria</taxon>
        <taxon>Pseudomonadati</taxon>
        <taxon>Pseudomonadota</taxon>
        <taxon>Gammaproteobacteria</taxon>
        <taxon>Nevskiales</taxon>
        <taxon>Nevskiaceae</taxon>
        <taxon>Solimonas</taxon>
    </lineage>
</organism>
<dbReference type="GO" id="GO:0016787">
    <property type="term" value="F:hydrolase activity"/>
    <property type="evidence" value="ECO:0007669"/>
    <property type="project" value="UniProtKB-KW"/>
</dbReference>
<reference evidence="3" key="1">
    <citation type="submission" date="2016-10" db="EMBL/GenBank/DDBJ databases">
        <authorList>
            <person name="Varghese N."/>
            <person name="Submissions S."/>
        </authorList>
    </citation>
    <scope>NUCLEOTIDE SEQUENCE [LARGE SCALE GENOMIC DNA]</scope>
    <source>
        <strain evidence="3">DSM 25927</strain>
    </source>
</reference>